<dbReference type="SUPFAM" id="SSF69318">
    <property type="entry name" value="Integrin alpha N-terminal domain"/>
    <property type="match status" value="1"/>
</dbReference>
<dbReference type="InterPro" id="IPR013517">
    <property type="entry name" value="FG-GAP"/>
</dbReference>
<sequence length="455" mass="46736">MHPRPLTILTTLVALLPACEFDNKLCIGDCSPLTASDGTGVADTSGTDAPDPSTDPGSTGAPEPSTTTDTAGSSDSSTGTTGEPASCAELLYTWPPTCRDGVDQLGEICFVGSQGGSPGPVITSSLPLQLNGQDGADLLLTYEDDSVVGQHYLFAINTIAEHPWPVSPGAELRLRASGDFDEDGVVDVLAHTHGPDGFSVHALLLDGAGGLADDRIVLVSDGVFTLDAVDWDSDGHLDIVVTITDQPGVDNLVVLLGDGAGMFAATAGPVLADPVPTYTLGALDLDGVRDDFVFVADGSPRIVRHAGGVQTEQGVIQPPELSFHEFEIADLDGDGLGDLVGVATNTGDDNSEIVVYTQANGGFAAGTRHLVNCGASLVAVGDIDRDGWLDIATASAESIIVRRNDGAGGFSQHNLISGISLQAGDPFFITDFAGGGPNSVFGSSGEWYYIATNEP</sequence>
<name>A0ABY7HDZ8_9BACT</name>
<evidence type="ECO:0000313" key="3">
    <source>
        <dbReference type="EMBL" id="WAS97498.1"/>
    </source>
</evidence>
<evidence type="ECO:0000256" key="1">
    <source>
        <dbReference type="ARBA" id="ARBA00022729"/>
    </source>
</evidence>
<dbReference type="PANTHER" id="PTHR44103:SF1">
    <property type="entry name" value="PROPROTEIN CONVERTASE P"/>
    <property type="match status" value="1"/>
</dbReference>
<dbReference type="EMBL" id="CP114040">
    <property type="protein sequence ID" value="WAS97498.1"/>
    <property type="molecule type" value="Genomic_DNA"/>
</dbReference>
<protein>
    <submittedName>
        <fullName evidence="3">VCBS repeat-containing protein</fullName>
    </submittedName>
</protein>
<feature type="compositionally biased region" description="Low complexity" evidence="2">
    <location>
        <begin position="65"/>
        <end position="82"/>
    </location>
</feature>
<proteinExistence type="predicted"/>
<dbReference type="PANTHER" id="PTHR44103">
    <property type="entry name" value="PROPROTEIN CONVERTASE P"/>
    <property type="match status" value="1"/>
</dbReference>
<organism evidence="3 4">
    <name type="scientific">Nannocystis punicea</name>
    <dbReference type="NCBI Taxonomy" id="2995304"/>
    <lineage>
        <taxon>Bacteria</taxon>
        <taxon>Pseudomonadati</taxon>
        <taxon>Myxococcota</taxon>
        <taxon>Polyangia</taxon>
        <taxon>Nannocystales</taxon>
        <taxon>Nannocystaceae</taxon>
        <taxon>Nannocystis</taxon>
    </lineage>
</organism>
<reference evidence="3" key="1">
    <citation type="submission" date="2022-11" db="EMBL/GenBank/DDBJ databases">
        <title>Minimal conservation of predation-associated metabolite biosynthetic gene clusters underscores biosynthetic potential of Myxococcota including descriptions for ten novel species: Archangium lansinium sp. nov., Myxococcus landrumus sp. nov., Nannocystis bai.</title>
        <authorList>
            <person name="Ahearne A."/>
            <person name="Stevens C."/>
            <person name="Dowd S."/>
        </authorList>
    </citation>
    <scope>NUCLEOTIDE SEQUENCE</scope>
    <source>
        <strain evidence="3">Fl3</strain>
    </source>
</reference>
<keyword evidence="1" id="KW-0732">Signal</keyword>
<dbReference type="RefSeq" id="WP_269039869.1">
    <property type="nucleotide sequence ID" value="NZ_CP114040.1"/>
</dbReference>
<dbReference type="Gene3D" id="2.130.10.130">
    <property type="entry name" value="Integrin alpha, N-terminal"/>
    <property type="match status" value="1"/>
</dbReference>
<dbReference type="Pfam" id="PF13517">
    <property type="entry name" value="FG-GAP_3"/>
    <property type="match status" value="1"/>
</dbReference>
<accession>A0ABY7HDZ8</accession>
<gene>
    <name evidence="3" type="ORF">O0S08_15240</name>
</gene>
<keyword evidence="4" id="KW-1185">Reference proteome</keyword>
<evidence type="ECO:0000256" key="2">
    <source>
        <dbReference type="SAM" id="MobiDB-lite"/>
    </source>
</evidence>
<evidence type="ECO:0000313" key="4">
    <source>
        <dbReference type="Proteomes" id="UP001164459"/>
    </source>
</evidence>
<dbReference type="Proteomes" id="UP001164459">
    <property type="component" value="Chromosome"/>
</dbReference>
<dbReference type="InterPro" id="IPR028994">
    <property type="entry name" value="Integrin_alpha_N"/>
</dbReference>
<feature type="region of interest" description="Disordered" evidence="2">
    <location>
        <begin position="39"/>
        <end position="83"/>
    </location>
</feature>